<gene>
    <name evidence="2" type="ORF">GIL414_LOCUS20514</name>
    <name evidence="3" type="ORF">SMN809_LOCUS50298</name>
</gene>
<dbReference type="InterPro" id="IPR013783">
    <property type="entry name" value="Ig-like_fold"/>
</dbReference>
<reference evidence="3" key="1">
    <citation type="submission" date="2021-02" db="EMBL/GenBank/DDBJ databases">
        <authorList>
            <person name="Nowell W R."/>
        </authorList>
    </citation>
    <scope>NUCLEOTIDE SEQUENCE</scope>
</reference>
<dbReference type="PROSITE" id="PS50835">
    <property type="entry name" value="IG_LIKE"/>
    <property type="match status" value="1"/>
</dbReference>
<dbReference type="Pfam" id="PF07679">
    <property type="entry name" value="I-set"/>
    <property type="match status" value="1"/>
</dbReference>
<organism evidence="3 4">
    <name type="scientific">Rotaria magnacalcarata</name>
    <dbReference type="NCBI Taxonomy" id="392030"/>
    <lineage>
        <taxon>Eukaryota</taxon>
        <taxon>Metazoa</taxon>
        <taxon>Spiralia</taxon>
        <taxon>Gnathifera</taxon>
        <taxon>Rotifera</taxon>
        <taxon>Eurotatoria</taxon>
        <taxon>Bdelloidea</taxon>
        <taxon>Philodinida</taxon>
        <taxon>Philodinidae</taxon>
        <taxon>Rotaria</taxon>
    </lineage>
</organism>
<dbReference type="Proteomes" id="UP000676336">
    <property type="component" value="Unassembled WGS sequence"/>
</dbReference>
<comment type="caution">
    <text evidence="3">The sequence shown here is derived from an EMBL/GenBank/DDBJ whole genome shotgun (WGS) entry which is preliminary data.</text>
</comment>
<dbReference type="InterPro" id="IPR013098">
    <property type="entry name" value="Ig_I-set"/>
</dbReference>
<evidence type="ECO:0000313" key="4">
    <source>
        <dbReference type="Proteomes" id="UP000676336"/>
    </source>
</evidence>
<protein>
    <recommendedName>
        <fullName evidence="1">Ig-like domain-containing protein</fullName>
    </recommendedName>
</protein>
<dbReference type="Proteomes" id="UP000681720">
    <property type="component" value="Unassembled WGS sequence"/>
</dbReference>
<dbReference type="InterPro" id="IPR036179">
    <property type="entry name" value="Ig-like_dom_sf"/>
</dbReference>
<name>A0A8S3BXX4_9BILA</name>
<dbReference type="InterPro" id="IPR007110">
    <property type="entry name" value="Ig-like_dom"/>
</dbReference>
<evidence type="ECO:0000313" key="3">
    <source>
        <dbReference type="EMBL" id="CAF4870156.1"/>
    </source>
</evidence>
<dbReference type="EMBL" id="CAJOBI010166073">
    <property type="protein sequence ID" value="CAF4870156.1"/>
    <property type="molecule type" value="Genomic_DNA"/>
</dbReference>
<evidence type="ECO:0000313" key="2">
    <source>
        <dbReference type="EMBL" id="CAF4174651.1"/>
    </source>
</evidence>
<feature type="domain" description="Ig-like" evidence="1">
    <location>
        <begin position="1"/>
        <end position="49"/>
    </location>
</feature>
<feature type="non-terminal residue" evidence="3">
    <location>
        <position position="1"/>
    </location>
</feature>
<accession>A0A8S3BXX4</accession>
<sequence length="49" mass="5248">KPTDVNVNIGEPAKLQCQISASPAPTIVWLKDGQPLKPSDNVTPHTEPD</sequence>
<dbReference type="AlphaFoldDB" id="A0A8S3BXX4"/>
<dbReference type="Gene3D" id="2.60.40.10">
    <property type="entry name" value="Immunoglobulins"/>
    <property type="match status" value="1"/>
</dbReference>
<proteinExistence type="predicted"/>
<evidence type="ECO:0000259" key="1">
    <source>
        <dbReference type="PROSITE" id="PS50835"/>
    </source>
</evidence>
<feature type="non-terminal residue" evidence="3">
    <location>
        <position position="49"/>
    </location>
</feature>
<dbReference type="SUPFAM" id="SSF48726">
    <property type="entry name" value="Immunoglobulin"/>
    <property type="match status" value="1"/>
</dbReference>
<dbReference type="EMBL" id="CAJOBJ010014144">
    <property type="protein sequence ID" value="CAF4174651.1"/>
    <property type="molecule type" value="Genomic_DNA"/>
</dbReference>